<dbReference type="PANTHER" id="PTHR22715">
    <property type="entry name" value="TRANSFORMING GROWTH FACTOR BETA REGULATED GENE 1"/>
    <property type="match status" value="1"/>
</dbReference>
<dbReference type="GO" id="GO:0051726">
    <property type="term" value="P:regulation of cell cycle"/>
    <property type="evidence" value="ECO:0007669"/>
    <property type="project" value="TreeGrafter"/>
</dbReference>
<feature type="region of interest" description="Disordered" evidence="3">
    <location>
        <begin position="191"/>
        <end position="255"/>
    </location>
</feature>
<dbReference type="InterPro" id="IPR003889">
    <property type="entry name" value="FYrich_C"/>
</dbReference>
<evidence type="ECO:0000313" key="4">
    <source>
        <dbReference type="EMBL" id="KAK2636022.1"/>
    </source>
</evidence>
<gene>
    <name evidence="4" type="ORF">Ddye_030814</name>
</gene>
<dbReference type="InterPro" id="IPR040092">
    <property type="entry name" value="TBRG1"/>
</dbReference>
<evidence type="ECO:0008006" key="6">
    <source>
        <dbReference type="Google" id="ProtNLM"/>
    </source>
</evidence>
<evidence type="ECO:0000313" key="5">
    <source>
        <dbReference type="Proteomes" id="UP001280121"/>
    </source>
</evidence>
<name>A0AAD9TH62_9ROSI</name>
<accession>A0AAD9TH62</accession>
<comment type="caution">
    <text evidence="4">The sequence shown here is derived from an EMBL/GenBank/DDBJ whole genome shotgun (WGS) entry which is preliminary data.</text>
</comment>
<evidence type="ECO:0000256" key="2">
    <source>
        <dbReference type="ARBA" id="ARBA00023242"/>
    </source>
</evidence>
<dbReference type="GO" id="GO:0005634">
    <property type="term" value="C:nucleus"/>
    <property type="evidence" value="ECO:0007669"/>
    <property type="project" value="UniProtKB-SubCell"/>
</dbReference>
<organism evidence="4 5">
    <name type="scientific">Dipteronia dyeriana</name>
    <dbReference type="NCBI Taxonomy" id="168575"/>
    <lineage>
        <taxon>Eukaryota</taxon>
        <taxon>Viridiplantae</taxon>
        <taxon>Streptophyta</taxon>
        <taxon>Embryophyta</taxon>
        <taxon>Tracheophyta</taxon>
        <taxon>Spermatophyta</taxon>
        <taxon>Magnoliopsida</taxon>
        <taxon>eudicotyledons</taxon>
        <taxon>Gunneridae</taxon>
        <taxon>Pentapetalae</taxon>
        <taxon>rosids</taxon>
        <taxon>malvids</taxon>
        <taxon>Sapindales</taxon>
        <taxon>Sapindaceae</taxon>
        <taxon>Hippocastanoideae</taxon>
        <taxon>Acereae</taxon>
        <taxon>Dipteronia</taxon>
    </lineage>
</organism>
<dbReference type="PROSITE" id="PS51542">
    <property type="entry name" value="FYRN"/>
    <property type="match status" value="1"/>
</dbReference>
<dbReference type="EMBL" id="JANJYI010000009">
    <property type="protein sequence ID" value="KAK2636022.1"/>
    <property type="molecule type" value="Genomic_DNA"/>
</dbReference>
<dbReference type="SUPFAM" id="SSF50978">
    <property type="entry name" value="WD40 repeat-like"/>
    <property type="match status" value="1"/>
</dbReference>
<dbReference type="AlphaFoldDB" id="A0AAD9TH62"/>
<dbReference type="InterPro" id="IPR015943">
    <property type="entry name" value="WD40/YVTN_repeat-like_dom_sf"/>
</dbReference>
<proteinExistence type="predicted"/>
<dbReference type="GO" id="GO:0048731">
    <property type="term" value="P:system development"/>
    <property type="evidence" value="ECO:0007669"/>
    <property type="project" value="UniProtKB-ARBA"/>
</dbReference>
<dbReference type="Gene3D" id="2.130.10.10">
    <property type="entry name" value="YVTN repeat-like/Quinoprotein amine dehydrogenase"/>
    <property type="match status" value="1"/>
</dbReference>
<dbReference type="Gene3D" id="3.30.160.360">
    <property type="match status" value="1"/>
</dbReference>
<protein>
    <recommendedName>
        <fullName evidence="6">FYR C-terminal domain-containing protein</fullName>
    </recommendedName>
</protein>
<keyword evidence="2" id="KW-0539">Nucleus</keyword>
<evidence type="ECO:0000256" key="1">
    <source>
        <dbReference type="ARBA" id="ARBA00004123"/>
    </source>
</evidence>
<dbReference type="InterPro" id="IPR036322">
    <property type="entry name" value="WD40_repeat_dom_sf"/>
</dbReference>
<evidence type="ECO:0000256" key="3">
    <source>
        <dbReference type="SAM" id="MobiDB-lite"/>
    </source>
</evidence>
<feature type="region of interest" description="Disordered" evidence="3">
    <location>
        <begin position="392"/>
        <end position="412"/>
    </location>
</feature>
<dbReference type="GO" id="GO:0140993">
    <property type="term" value="F:histone modifying activity"/>
    <property type="evidence" value="ECO:0007669"/>
    <property type="project" value="UniProtKB-ARBA"/>
</dbReference>
<dbReference type="PANTHER" id="PTHR22715:SF1">
    <property type="entry name" value="DNA BINDING PROTEIN"/>
    <property type="match status" value="1"/>
</dbReference>
<dbReference type="PROSITE" id="PS51543">
    <property type="entry name" value="FYRC"/>
    <property type="match status" value="1"/>
</dbReference>
<dbReference type="Proteomes" id="UP001280121">
    <property type="component" value="Unassembled WGS sequence"/>
</dbReference>
<reference evidence="4" key="1">
    <citation type="journal article" date="2023" name="Plant J.">
        <title>Genome sequences and population genomics provide insights into the demographic history, inbreeding, and mutation load of two 'living fossil' tree species of Dipteronia.</title>
        <authorList>
            <person name="Feng Y."/>
            <person name="Comes H.P."/>
            <person name="Chen J."/>
            <person name="Zhu S."/>
            <person name="Lu R."/>
            <person name="Zhang X."/>
            <person name="Li P."/>
            <person name="Qiu J."/>
            <person name="Olsen K.M."/>
            <person name="Qiu Y."/>
        </authorList>
    </citation>
    <scope>NUCLEOTIDE SEQUENCE</scope>
    <source>
        <strain evidence="4">KIB01</strain>
    </source>
</reference>
<dbReference type="InterPro" id="IPR003888">
    <property type="entry name" value="FYrich_N"/>
</dbReference>
<feature type="compositionally biased region" description="Polar residues" evidence="3">
    <location>
        <begin position="217"/>
        <end position="230"/>
    </location>
</feature>
<keyword evidence="5" id="KW-1185">Reference proteome</keyword>
<sequence length="1280" mass="141043">MAKPKRVVVVEEGEEEEVKAEGLEIISIGSLYNGSWEKKFWSSSRGKDRYPYPVGYHAVRAHNGSTCKIEILDGTKGPLFMITSADGQSCSGQTPDMAWEKFQKKHCPRMKTWHGKRLSCKIDGVEFFGFKNSFVQRLLREQVANVNGTAEKSSLSSSFCNEASSTKHDNQHPDTCTYSDLQVHWEKPKITKKRSRKCEMTNMKPVDRQCPKKPRSQGLTCNAEASNSLHENQRNHKHMSSKPTSASEQKNDFHEHQGALQASVCLNAKTIEQKDGNFPTKDGFPVVFVQEESKFAGSENCKSIKMVNDVAEEGIPPDRSKNFSVIGGAKDEAGGAPVSRNSPSVENVDLCAPDTLDFVQVNEDSPSCSSSAIQTTANNVISEGMVTDSHLEEEIGTSTSNESSEKSELDSLGQEFSKAMMTVLLPQAIPLLNKVSRKKKETVGRALETLSGGEDPKEEIKKTSHSVDASFPAAMLIEKTNGEMDEQMQNQNTNLSTVVPSFEYSKSVIPDSYEDDLCGDYATKQVTLSSNMVGTDQSSLEKDRNLSNTRKELVALDVRNEYSVCHVETNKSNNTLFHDEVHMTSDKKLQEDNVCISESTLSCRSSGKKVLSEKVNDVSANLDKNSVAIGVHLPEKGLKALNYDEDGNDANQRGMSSSVQLSWKDIPAKTAAAETGSSAQVPNKVYSRKKVSKLFPSAEKFNGPLSESIICRDFGDNFVPKTHCPTEALLASKTSQMSSDDKLKKDLCDAEARIGQRSHDLPVISQNSIAFCDSGGKDIYNSYDPSILHIKESEVCSDKELVEKTDLVEFNQSVLSQKQKARICEYSTSNAKEVKASSDMKLQKKMKLSNELEGIVELVGCYIHPLPVSSVKLSTIGNEIYICVSCGLLVDKNRTLFIYKLAIQEPRVGCPLFVGHTSVVLPFSKDDFGREIALESSCLLFTPDGQSLVLLDSMRTPYCREGRVDCLCSTCASNRFDENAVKLVQVKPGYVSRVAKLKTVDSVQCILVCEPNHLVAVGDSGRLHLWEMNSTWSAHTEEFVMPVDDLIYPCIVELKRILECAHLVVGHNGFGEFGVWDISRRVFLSRFSTSCLSTYQFFPISVFSWQRNGSFSMDADVEEHVKEIMDATKKLFLERNENNSFLPSEGKDIAIWFLVQSVSDSDAQHDYSSDCQTNPIGLWRLALLVKNMVILGSPLDPRAAAVNASAGHGIIGTHDGLVYIWELSTGTKLGTLHDFKGGTISCIATNGSRPRVIAVAGAGGQLLVYLHGRNNIVDHFGGDG</sequence>
<dbReference type="Pfam" id="PF05965">
    <property type="entry name" value="FYRC"/>
    <property type="match status" value="1"/>
</dbReference>
<comment type="subcellular location">
    <subcellularLocation>
        <location evidence="1">Nucleus</location>
    </subcellularLocation>
</comment>